<evidence type="ECO:0000256" key="1">
    <source>
        <dbReference type="SAM" id="MobiDB-lite"/>
    </source>
</evidence>
<reference evidence="2" key="1">
    <citation type="submission" date="2013-05" db="EMBL/GenBank/DDBJ databases">
        <authorList>
            <person name="Yim A.K.Y."/>
            <person name="Chan T.F."/>
            <person name="Ji K.M."/>
            <person name="Liu X.Y."/>
            <person name="Zhou J.W."/>
            <person name="Li R.Q."/>
            <person name="Yang K.Y."/>
            <person name="Li J."/>
            <person name="Li M."/>
            <person name="Law P.T.W."/>
            <person name="Wu Y.L."/>
            <person name="Cai Z.L."/>
            <person name="Qin H."/>
            <person name="Bao Y."/>
            <person name="Leung R.K.K."/>
            <person name="Ng P.K.S."/>
            <person name="Zou J."/>
            <person name="Zhong X.J."/>
            <person name="Ran P.X."/>
            <person name="Zhong N.S."/>
            <person name="Liu Z.G."/>
            <person name="Tsui S.K.W."/>
        </authorList>
    </citation>
    <scope>NUCLEOTIDE SEQUENCE</scope>
    <source>
        <strain evidence="2">Derf</strain>
        <tissue evidence="2">Whole organism</tissue>
    </source>
</reference>
<keyword evidence="3" id="KW-1185">Reference proteome</keyword>
<accession>A0A922HGC7</accession>
<dbReference type="EMBL" id="ASGP02000008">
    <property type="protein sequence ID" value="KAH9493278.1"/>
    <property type="molecule type" value="Genomic_DNA"/>
</dbReference>
<sequence>MNDDNDDGDYHHEDNHYVNQPNDRSRRPKQQLDRNEHRNRLISSVIDQYSNDDDDNNDLINLNHHDDDIYRTINNNEKNSSLILEHSTTLKNNHRQPHLHRAPSPYELETPKTYLSTGGGGGGSNGGGNGRSSSSSTITTPVIIHKYPKYESTPNKLMNTYVPMDYNTNRQINSKSLSSTSTLDKKLFNYGPLRQTTTVSSSYDGNISIDNLKPTTATYTTKLDTDNLSSYEIMKKYSSPKNAVDTSTTDRPLIDYGNISPTPISAHKGSSSTFTPATFSQLYIENQKASKLEPIPASYVRLVEQRQQQMQQQQQRNKPTTLKAFNHINEQLISLTPMNNKTEQYTKIGSNHQHHHHHNHGSVLPSPLSSSTLSKYEQLIAQSLAQNNNGHSTQISPNHYVTVASPIRIIEPTREISRSLINSNGKDQTLSSSTTIIDDNVDNNQQQPVKISFVNDNNNSKGNLKNHRLLSSTIANEQNNEQNTKMADYGTTNYKVVKQIKGKNLLIDPSLENDPERDSIIAQVLEMLNKYN</sequence>
<gene>
    <name evidence="2" type="ORF">DERF_014039</name>
</gene>
<evidence type="ECO:0000313" key="3">
    <source>
        <dbReference type="Proteomes" id="UP000790347"/>
    </source>
</evidence>
<evidence type="ECO:0000313" key="2">
    <source>
        <dbReference type="EMBL" id="KAH9493278.1"/>
    </source>
</evidence>
<dbReference type="Proteomes" id="UP000790347">
    <property type="component" value="Unassembled WGS sequence"/>
</dbReference>
<name>A0A922HGC7_DERFA</name>
<reference evidence="2" key="2">
    <citation type="journal article" date="2022" name="Res Sq">
        <title>Comparative Genomics Reveals Insights into the Divergent Evolution of Astigmatic Mites and Household Pest Adaptations.</title>
        <authorList>
            <person name="Xiong Q."/>
            <person name="Wan A.T.-Y."/>
            <person name="Liu X.-Y."/>
            <person name="Fung C.S.-H."/>
            <person name="Xiao X."/>
            <person name="Malainual N."/>
            <person name="Hou J."/>
            <person name="Wang L."/>
            <person name="Wang M."/>
            <person name="Yang K."/>
            <person name="Cui Y."/>
            <person name="Leung E."/>
            <person name="Nong W."/>
            <person name="Shin S.-K."/>
            <person name="Au S."/>
            <person name="Jeong K.Y."/>
            <person name="Chew F.T."/>
            <person name="Hui J."/>
            <person name="Leung T.F."/>
            <person name="Tungtrongchitr A."/>
            <person name="Zhong N."/>
            <person name="Liu Z."/>
            <person name="Tsui S."/>
        </authorList>
    </citation>
    <scope>NUCLEOTIDE SEQUENCE</scope>
    <source>
        <strain evidence="2">Derf</strain>
        <tissue evidence="2">Whole organism</tissue>
    </source>
</reference>
<comment type="caution">
    <text evidence="2">The sequence shown here is derived from an EMBL/GenBank/DDBJ whole genome shotgun (WGS) entry which is preliminary data.</text>
</comment>
<protein>
    <submittedName>
        <fullName evidence="2">Uncharacterized protein</fullName>
    </submittedName>
</protein>
<dbReference type="AlphaFoldDB" id="A0A922HGC7"/>
<feature type="region of interest" description="Disordered" evidence="1">
    <location>
        <begin position="1"/>
        <end position="39"/>
    </location>
</feature>
<feature type="region of interest" description="Disordered" evidence="1">
    <location>
        <begin position="89"/>
        <end position="137"/>
    </location>
</feature>
<organism evidence="2 3">
    <name type="scientific">Dermatophagoides farinae</name>
    <name type="common">American house dust mite</name>
    <dbReference type="NCBI Taxonomy" id="6954"/>
    <lineage>
        <taxon>Eukaryota</taxon>
        <taxon>Metazoa</taxon>
        <taxon>Ecdysozoa</taxon>
        <taxon>Arthropoda</taxon>
        <taxon>Chelicerata</taxon>
        <taxon>Arachnida</taxon>
        <taxon>Acari</taxon>
        <taxon>Acariformes</taxon>
        <taxon>Sarcoptiformes</taxon>
        <taxon>Astigmata</taxon>
        <taxon>Psoroptidia</taxon>
        <taxon>Analgoidea</taxon>
        <taxon>Pyroglyphidae</taxon>
        <taxon>Dermatophagoidinae</taxon>
        <taxon>Dermatophagoides</taxon>
    </lineage>
</organism>
<feature type="compositionally biased region" description="Basic and acidic residues" evidence="1">
    <location>
        <begin position="30"/>
        <end position="39"/>
    </location>
</feature>
<feature type="compositionally biased region" description="Gly residues" evidence="1">
    <location>
        <begin position="117"/>
        <end position="130"/>
    </location>
</feature>
<feature type="compositionally biased region" description="Basic residues" evidence="1">
    <location>
        <begin position="92"/>
        <end position="101"/>
    </location>
</feature>
<proteinExistence type="predicted"/>
<feature type="region of interest" description="Disordered" evidence="1">
    <location>
        <begin position="349"/>
        <end position="370"/>
    </location>
</feature>